<evidence type="ECO:0000313" key="6">
    <source>
        <dbReference type="EMBL" id="CAB4945003.1"/>
    </source>
</evidence>
<dbReference type="CDD" id="cd05233">
    <property type="entry name" value="SDR_c"/>
    <property type="match status" value="1"/>
</dbReference>
<name>A0A6J6ABY7_9ZZZZ</name>
<dbReference type="EMBL" id="CAFBMT010000015">
    <property type="protein sequence ID" value="CAB4945003.1"/>
    <property type="molecule type" value="Genomic_DNA"/>
</dbReference>
<gene>
    <name evidence="4" type="ORF">UFOPK2656_03064</name>
    <name evidence="5" type="ORF">UFOPK3099_02602</name>
    <name evidence="6" type="ORF">UFOPK3651_02455</name>
    <name evidence="7" type="ORF">UFOPK3931_02271</name>
    <name evidence="3" type="ORF">UFOPK4189_03451</name>
</gene>
<organism evidence="3">
    <name type="scientific">freshwater metagenome</name>
    <dbReference type="NCBI Taxonomy" id="449393"/>
    <lineage>
        <taxon>unclassified sequences</taxon>
        <taxon>metagenomes</taxon>
        <taxon>ecological metagenomes</taxon>
    </lineage>
</organism>
<dbReference type="InterPro" id="IPR036291">
    <property type="entry name" value="NAD(P)-bd_dom_sf"/>
</dbReference>
<accession>A0A6J6ABY7</accession>
<protein>
    <submittedName>
        <fullName evidence="3">Unannotated protein</fullName>
    </submittedName>
</protein>
<dbReference type="GO" id="GO:0016616">
    <property type="term" value="F:oxidoreductase activity, acting on the CH-OH group of donors, NAD or NADP as acceptor"/>
    <property type="evidence" value="ECO:0007669"/>
    <property type="project" value="TreeGrafter"/>
</dbReference>
<dbReference type="PRINTS" id="PR00080">
    <property type="entry name" value="SDRFAMILY"/>
</dbReference>
<dbReference type="Pfam" id="PF00106">
    <property type="entry name" value="adh_short"/>
    <property type="match status" value="1"/>
</dbReference>
<evidence type="ECO:0000256" key="2">
    <source>
        <dbReference type="ARBA" id="ARBA00023002"/>
    </source>
</evidence>
<evidence type="ECO:0000256" key="1">
    <source>
        <dbReference type="ARBA" id="ARBA00006484"/>
    </source>
</evidence>
<dbReference type="FunFam" id="3.40.50.720:FF:000084">
    <property type="entry name" value="Short-chain dehydrogenase reductase"/>
    <property type="match status" value="1"/>
</dbReference>
<dbReference type="EMBL" id="CAFBOL010000074">
    <property type="protein sequence ID" value="CAB5002819.1"/>
    <property type="molecule type" value="Genomic_DNA"/>
</dbReference>
<dbReference type="PANTHER" id="PTHR24322:SF736">
    <property type="entry name" value="RETINOL DEHYDROGENASE 10"/>
    <property type="match status" value="1"/>
</dbReference>
<evidence type="ECO:0000313" key="5">
    <source>
        <dbReference type="EMBL" id="CAB4834797.1"/>
    </source>
</evidence>
<dbReference type="SUPFAM" id="SSF51735">
    <property type="entry name" value="NAD(P)-binding Rossmann-fold domains"/>
    <property type="match status" value="1"/>
</dbReference>
<dbReference type="PANTHER" id="PTHR24322">
    <property type="entry name" value="PKSB"/>
    <property type="match status" value="1"/>
</dbReference>
<dbReference type="EMBL" id="CAFAAV010000273">
    <property type="protein sequence ID" value="CAB4834797.1"/>
    <property type="molecule type" value="Genomic_DNA"/>
</dbReference>
<evidence type="ECO:0000313" key="3">
    <source>
        <dbReference type="EMBL" id="CAB4365709.1"/>
    </source>
</evidence>
<evidence type="ECO:0000313" key="4">
    <source>
        <dbReference type="EMBL" id="CAB4743433.1"/>
    </source>
</evidence>
<evidence type="ECO:0000313" key="7">
    <source>
        <dbReference type="EMBL" id="CAB5002819.1"/>
    </source>
</evidence>
<dbReference type="Gene3D" id="3.40.50.720">
    <property type="entry name" value="NAD(P)-binding Rossmann-like Domain"/>
    <property type="match status" value="1"/>
</dbReference>
<sequence length="275" mass="29324">MQDLSGKVAVVTGGANGIGRALARRFASEGMHVVLADLDEVGMRVVEAELSEQGTQVLAVRCDTSQEASVHELAEATLQRFGAAHVLCNNAGVVGKGDPWTGPMSTWEWVVGVNLYGVIHGIRAFLPIMQAQGEGHIVNTASMAGLVALPGAAPYNVTKSAVVALSEGLFIELKAGGSPVRVSALCPGFVKTGLADNQPWLDRHGDEPAPTTDQFRQMIDEFMRDGVEAGIDPAAVADEVVAAIREERFWILTHDDMRQMPVERMMRAAAQENPA</sequence>
<dbReference type="EMBL" id="CAESGF010000042">
    <property type="protein sequence ID" value="CAB4365709.1"/>
    <property type="molecule type" value="Genomic_DNA"/>
</dbReference>
<dbReference type="AlphaFoldDB" id="A0A6J6ABY7"/>
<dbReference type="EMBL" id="CAEZYF010000029">
    <property type="protein sequence ID" value="CAB4743433.1"/>
    <property type="molecule type" value="Genomic_DNA"/>
</dbReference>
<reference evidence="3" key="1">
    <citation type="submission" date="2020-05" db="EMBL/GenBank/DDBJ databases">
        <authorList>
            <person name="Chiriac C."/>
            <person name="Salcher M."/>
            <person name="Ghai R."/>
            <person name="Kavagutti S V."/>
        </authorList>
    </citation>
    <scope>NUCLEOTIDE SEQUENCE</scope>
</reference>
<dbReference type="InterPro" id="IPR002347">
    <property type="entry name" value="SDR_fam"/>
</dbReference>
<proteinExistence type="inferred from homology"/>
<dbReference type="PRINTS" id="PR00081">
    <property type="entry name" value="GDHRDH"/>
</dbReference>
<keyword evidence="2" id="KW-0560">Oxidoreductase</keyword>
<comment type="similarity">
    <text evidence="1">Belongs to the short-chain dehydrogenases/reductases (SDR) family.</text>
</comment>